<feature type="domain" description="PIN" evidence="9">
    <location>
        <begin position="4"/>
        <end position="124"/>
    </location>
</feature>
<dbReference type="HAMAP" id="MF_00265">
    <property type="entry name" value="VapC_Nob1"/>
    <property type="match status" value="1"/>
</dbReference>
<dbReference type="PANTHER" id="PTHR33653">
    <property type="entry name" value="RIBONUCLEASE VAPC2"/>
    <property type="match status" value="1"/>
</dbReference>
<name>A0A1I3QIW4_9PLAN</name>
<dbReference type="EMBL" id="FOQD01000018">
    <property type="protein sequence ID" value="SFJ34073.1"/>
    <property type="molecule type" value="Genomic_DNA"/>
</dbReference>
<organism evidence="10 11">
    <name type="scientific">Planctomicrobium piriforme</name>
    <dbReference type="NCBI Taxonomy" id="1576369"/>
    <lineage>
        <taxon>Bacteria</taxon>
        <taxon>Pseudomonadati</taxon>
        <taxon>Planctomycetota</taxon>
        <taxon>Planctomycetia</taxon>
        <taxon>Planctomycetales</taxon>
        <taxon>Planctomycetaceae</taxon>
        <taxon>Planctomicrobium</taxon>
    </lineage>
</organism>
<dbReference type="RefSeq" id="WP_092054977.1">
    <property type="nucleotide sequence ID" value="NZ_FOQD01000018.1"/>
</dbReference>
<evidence type="ECO:0000256" key="1">
    <source>
        <dbReference type="ARBA" id="ARBA00001946"/>
    </source>
</evidence>
<evidence type="ECO:0000313" key="10">
    <source>
        <dbReference type="EMBL" id="SFJ34073.1"/>
    </source>
</evidence>
<keyword evidence="6 8" id="KW-0460">Magnesium</keyword>
<evidence type="ECO:0000256" key="3">
    <source>
        <dbReference type="ARBA" id="ARBA00022722"/>
    </source>
</evidence>
<dbReference type="PANTHER" id="PTHR33653:SF1">
    <property type="entry name" value="RIBONUCLEASE VAPC2"/>
    <property type="match status" value="1"/>
</dbReference>
<evidence type="ECO:0000256" key="6">
    <source>
        <dbReference type="ARBA" id="ARBA00022842"/>
    </source>
</evidence>
<dbReference type="STRING" id="1576369.SAMN05421753_118117"/>
<protein>
    <recommendedName>
        <fullName evidence="8">Ribonuclease VapC</fullName>
        <shortName evidence="8">RNase VapC</shortName>
        <ecNumber evidence="8">3.1.-.-</ecNumber>
    </recommendedName>
    <alternativeName>
        <fullName evidence="8">Toxin VapC</fullName>
    </alternativeName>
</protein>
<dbReference type="GO" id="GO:0090729">
    <property type="term" value="F:toxin activity"/>
    <property type="evidence" value="ECO:0007669"/>
    <property type="project" value="UniProtKB-KW"/>
</dbReference>
<dbReference type="GO" id="GO:0004540">
    <property type="term" value="F:RNA nuclease activity"/>
    <property type="evidence" value="ECO:0007669"/>
    <property type="project" value="InterPro"/>
</dbReference>
<dbReference type="GO" id="GO:0000287">
    <property type="term" value="F:magnesium ion binding"/>
    <property type="evidence" value="ECO:0007669"/>
    <property type="project" value="UniProtKB-UniRule"/>
</dbReference>
<dbReference type="InterPro" id="IPR002716">
    <property type="entry name" value="PIN_dom"/>
</dbReference>
<keyword evidence="3 8" id="KW-0540">Nuclease</keyword>
<keyword evidence="11" id="KW-1185">Reference proteome</keyword>
<dbReference type="InterPro" id="IPR029060">
    <property type="entry name" value="PIN-like_dom_sf"/>
</dbReference>
<feature type="binding site" evidence="8">
    <location>
        <position position="98"/>
    </location>
    <ligand>
        <name>Mg(2+)</name>
        <dbReference type="ChEBI" id="CHEBI:18420"/>
    </ligand>
</feature>
<dbReference type="Proteomes" id="UP000199518">
    <property type="component" value="Unassembled WGS sequence"/>
</dbReference>
<dbReference type="AlphaFoldDB" id="A0A1I3QIW4"/>
<accession>A0A1I3QIW4</accession>
<keyword evidence="4 8" id="KW-0479">Metal-binding</keyword>
<dbReference type="GO" id="GO:0004519">
    <property type="term" value="F:endonuclease activity"/>
    <property type="evidence" value="ECO:0007669"/>
    <property type="project" value="UniProtKB-KW"/>
</dbReference>
<dbReference type="GO" id="GO:0016787">
    <property type="term" value="F:hydrolase activity"/>
    <property type="evidence" value="ECO:0007669"/>
    <property type="project" value="UniProtKB-KW"/>
</dbReference>
<evidence type="ECO:0000313" key="11">
    <source>
        <dbReference type="Proteomes" id="UP000199518"/>
    </source>
</evidence>
<comment type="function">
    <text evidence="8">Toxic component of a toxin-antitoxin (TA) system. An RNase.</text>
</comment>
<evidence type="ECO:0000256" key="8">
    <source>
        <dbReference type="HAMAP-Rule" id="MF_00265"/>
    </source>
</evidence>
<feature type="binding site" evidence="8">
    <location>
        <position position="6"/>
    </location>
    <ligand>
        <name>Mg(2+)</name>
        <dbReference type="ChEBI" id="CHEBI:18420"/>
    </ligand>
</feature>
<dbReference type="EC" id="3.1.-.-" evidence="8"/>
<evidence type="ECO:0000259" key="9">
    <source>
        <dbReference type="Pfam" id="PF01850"/>
    </source>
</evidence>
<dbReference type="InterPro" id="IPR050556">
    <property type="entry name" value="Type_II_TA_system_RNase"/>
</dbReference>
<keyword evidence="10" id="KW-0255">Endonuclease</keyword>
<reference evidence="11" key="1">
    <citation type="submission" date="2016-10" db="EMBL/GenBank/DDBJ databases">
        <authorList>
            <person name="Varghese N."/>
            <person name="Submissions S."/>
        </authorList>
    </citation>
    <scope>NUCLEOTIDE SEQUENCE [LARGE SCALE GENOMIC DNA]</scope>
    <source>
        <strain evidence="11">DSM 26348</strain>
    </source>
</reference>
<dbReference type="InterPro" id="IPR022907">
    <property type="entry name" value="VapC_family"/>
</dbReference>
<dbReference type="OrthoDB" id="9796690at2"/>
<gene>
    <name evidence="8" type="primary">vapC</name>
    <name evidence="10" type="ORF">SAMN05421753_118117</name>
</gene>
<comment type="cofactor">
    <cofactor evidence="1 8">
        <name>Mg(2+)</name>
        <dbReference type="ChEBI" id="CHEBI:18420"/>
    </cofactor>
</comment>
<keyword evidence="2 8" id="KW-1277">Toxin-antitoxin system</keyword>
<evidence type="ECO:0000256" key="4">
    <source>
        <dbReference type="ARBA" id="ARBA00022723"/>
    </source>
</evidence>
<dbReference type="Gene3D" id="3.40.50.1010">
    <property type="entry name" value="5'-nuclease"/>
    <property type="match status" value="1"/>
</dbReference>
<keyword evidence="5 8" id="KW-0378">Hydrolase</keyword>
<evidence type="ECO:0000256" key="5">
    <source>
        <dbReference type="ARBA" id="ARBA00022801"/>
    </source>
</evidence>
<sequence length="134" mass="14891">MMFLLDTNVWVTYLRGKSSLVKQQIEVKAPHEIALCSVVLGELFYGVLRSQNAMKNRSAVETLVTPYVCLPFDDAAADRYAAIRYDLETAGASIGPYDLQIAAIALVHNCTVVTHNKAEFGRIPDLLIEDWETS</sequence>
<evidence type="ECO:0000256" key="2">
    <source>
        <dbReference type="ARBA" id="ARBA00022649"/>
    </source>
</evidence>
<evidence type="ECO:0000256" key="7">
    <source>
        <dbReference type="ARBA" id="ARBA00038093"/>
    </source>
</evidence>
<dbReference type="CDD" id="cd09881">
    <property type="entry name" value="PIN_VapC4-5_FitB-like"/>
    <property type="match status" value="1"/>
</dbReference>
<comment type="similarity">
    <text evidence="7 8">Belongs to the PINc/VapC protein family.</text>
</comment>
<dbReference type="Pfam" id="PF01850">
    <property type="entry name" value="PIN"/>
    <property type="match status" value="1"/>
</dbReference>
<keyword evidence="8" id="KW-0800">Toxin</keyword>
<proteinExistence type="inferred from homology"/>
<dbReference type="SUPFAM" id="SSF88723">
    <property type="entry name" value="PIN domain-like"/>
    <property type="match status" value="1"/>
</dbReference>